<protein>
    <submittedName>
        <fullName evidence="2">Uncharacterized protein</fullName>
    </submittedName>
</protein>
<dbReference type="AlphaFoldDB" id="A0AAV9VG02"/>
<organism evidence="2 3">
    <name type="scientific">Orbilia blumenaviensis</name>
    <dbReference type="NCBI Taxonomy" id="1796055"/>
    <lineage>
        <taxon>Eukaryota</taxon>
        <taxon>Fungi</taxon>
        <taxon>Dikarya</taxon>
        <taxon>Ascomycota</taxon>
        <taxon>Pezizomycotina</taxon>
        <taxon>Orbiliomycetes</taxon>
        <taxon>Orbiliales</taxon>
        <taxon>Orbiliaceae</taxon>
        <taxon>Orbilia</taxon>
    </lineage>
</organism>
<feature type="chain" id="PRO_5043788025" evidence="1">
    <location>
        <begin position="20"/>
        <end position="117"/>
    </location>
</feature>
<evidence type="ECO:0000256" key="1">
    <source>
        <dbReference type="SAM" id="SignalP"/>
    </source>
</evidence>
<feature type="signal peptide" evidence="1">
    <location>
        <begin position="1"/>
        <end position="19"/>
    </location>
</feature>
<gene>
    <name evidence="2" type="ORF">TWF730_007016</name>
</gene>
<dbReference type="Proteomes" id="UP001373714">
    <property type="component" value="Unassembled WGS sequence"/>
</dbReference>
<dbReference type="EMBL" id="JAVHNS010000003">
    <property type="protein sequence ID" value="KAK6360901.1"/>
    <property type="molecule type" value="Genomic_DNA"/>
</dbReference>
<proteinExistence type="predicted"/>
<keyword evidence="1" id="KW-0732">Signal</keyword>
<reference evidence="2 3" key="1">
    <citation type="submission" date="2019-10" db="EMBL/GenBank/DDBJ databases">
        <authorList>
            <person name="Palmer J.M."/>
        </authorList>
    </citation>
    <scope>NUCLEOTIDE SEQUENCE [LARGE SCALE GENOMIC DNA]</scope>
    <source>
        <strain evidence="2 3">TWF730</strain>
    </source>
</reference>
<name>A0AAV9VG02_9PEZI</name>
<comment type="caution">
    <text evidence="2">The sequence shown here is derived from an EMBL/GenBank/DDBJ whole genome shotgun (WGS) entry which is preliminary data.</text>
</comment>
<keyword evidence="3" id="KW-1185">Reference proteome</keyword>
<sequence>MQIMSIILPLAAFIASVVASPALVHQERDTVCSCDNDKRDVSAVAEPALIPVVPVIDTANTPNPSRDNCLKQLEQYGAYADARCAEYGAPVDLINSYRGKKEEAEAKAGGVAKEAKE</sequence>
<evidence type="ECO:0000313" key="2">
    <source>
        <dbReference type="EMBL" id="KAK6360901.1"/>
    </source>
</evidence>
<evidence type="ECO:0000313" key="3">
    <source>
        <dbReference type="Proteomes" id="UP001373714"/>
    </source>
</evidence>
<accession>A0AAV9VG02</accession>